<reference evidence="2 3" key="1">
    <citation type="submission" date="2019-10" db="EMBL/GenBank/DDBJ databases">
        <authorList>
            <person name="Karimi E."/>
        </authorList>
    </citation>
    <scope>NUCLEOTIDE SEQUENCE [LARGE SCALE GENOMIC DNA]</scope>
    <source>
        <strain evidence="2">Pantoea sp. 111</strain>
    </source>
</reference>
<name>A0AAX3J7T4_9GAMM</name>
<dbReference type="Proteomes" id="UP000433737">
    <property type="component" value="Unassembled WGS sequence"/>
</dbReference>
<evidence type="ECO:0000313" key="2">
    <source>
        <dbReference type="EMBL" id="VXB73845.1"/>
    </source>
</evidence>
<dbReference type="AlphaFoldDB" id="A0AAX3J7T4"/>
<protein>
    <submittedName>
        <fullName evidence="2">Uncharacterized protein</fullName>
    </submittedName>
</protein>
<dbReference type="EMBL" id="CABWMH010000009">
    <property type="protein sequence ID" value="VXB73845.1"/>
    <property type="molecule type" value="Genomic_DNA"/>
</dbReference>
<organism evidence="2 3">
    <name type="scientific">Pantoea brenneri</name>
    <dbReference type="NCBI Taxonomy" id="472694"/>
    <lineage>
        <taxon>Bacteria</taxon>
        <taxon>Pseudomonadati</taxon>
        <taxon>Pseudomonadota</taxon>
        <taxon>Gammaproteobacteria</taxon>
        <taxon>Enterobacterales</taxon>
        <taxon>Erwiniaceae</taxon>
        <taxon>Pantoea</taxon>
    </lineage>
</organism>
<feature type="region of interest" description="Disordered" evidence="1">
    <location>
        <begin position="71"/>
        <end position="99"/>
    </location>
</feature>
<gene>
    <name evidence="2" type="ORF">PANT111_170158</name>
</gene>
<comment type="caution">
    <text evidence="2">The sequence shown here is derived from an EMBL/GenBank/DDBJ whole genome shotgun (WGS) entry which is preliminary data.</text>
</comment>
<evidence type="ECO:0000256" key="1">
    <source>
        <dbReference type="SAM" id="MobiDB-lite"/>
    </source>
</evidence>
<dbReference type="RefSeq" id="WP_159223497.1">
    <property type="nucleotide sequence ID" value="NZ_LR733469.1"/>
</dbReference>
<feature type="compositionally biased region" description="Basic and acidic residues" evidence="1">
    <location>
        <begin position="71"/>
        <end position="80"/>
    </location>
</feature>
<evidence type="ECO:0000313" key="3">
    <source>
        <dbReference type="Proteomes" id="UP000433737"/>
    </source>
</evidence>
<feature type="compositionally biased region" description="Basic and acidic residues" evidence="1">
    <location>
        <begin position="88"/>
        <end position="99"/>
    </location>
</feature>
<accession>A0AAX3J7T4</accession>
<sequence>MDHTDQEFEDLQDQNTLYRGAILDTTEAVGLAIEILTKVVAASEAGTPGSLSPADQYQAKQTLMYLKIRRDDNTMFRKPSDPTPRTFEQYEHPEKPISN</sequence>
<proteinExistence type="predicted"/>